<name>A0A552X498_9GAMM</name>
<feature type="signal peptide" evidence="1">
    <location>
        <begin position="1"/>
        <end position="38"/>
    </location>
</feature>
<keyword evidence="3" id="KW-1185">Reference proteome</keyword>
<dbReference type="EMBL" id="VJWL01000001">
    <property type="protein sequence ID" value="TRW49857.1"/>
    <property type="molecule type" value="Genomic_DNA"/>
</dbReference>
<protein>
    <recommendedName>
        <fullName evidence="4">Cohesin domain-containing protein</fullName>
    </recommendedName>
</protein>
<evidence type="ECO:0000256" key="1">
    <source>
        <dbReference type="SAM" id="SignalP"/>
    </source>
</evidence>
<accession>A0A552X498</accession>
<reference evidence="2 3" key="1">
    <citation type="submission" date="2019-07" db="EMBL/GenBank/DDBJ databases">
        <authorList>
            <person name="Yang M."/>
            <person name="Zhao D."/>
            <person name="Xiang H."/>
        </authorList>
    </citation>
    <scope>NUCLEOTIDE SEQUENCE [LARGE SCALE GENOMIC DNA]</scope>
    <source>
        <strain evidence="2 3">IM1326</strain>
    </source>
</reference>
<dbReference type="Proteomes" id="UP000320359">
    <property type="component" value="Unassembled WGS sequence"/>
</dbReference>
<evidence type="ECO:0000313" key="3">
    <source>
        <dbReference type="Proteomes" id="UP000320359"/>
    </source>
</evidence>
<organism evidence="2 3">
    <name type="scientific">Aliidiomarina halalkaliphila</name>
    <dbReference type="NCBI Taxonomy" id="2593535"/>
    <lineage>
        <taxon>Bacteria</taxon>
        <taxon>Pseudomonadati</taxon>
        <taxon>Pseudomonadota</taxon>
        <taxon>Gammaproteobacteria</taxon>
        <taxon>Alteromonadales</taxon>
        <taxon>Idiomarinaceae</taxon>
        <taxon>Aliidiomarina</taxon>
    </lineage>
</organism>
<comment type="caution">
    <text evidence="2">The sequence shown here is derived from an EMBL/GenBank/DDBJ whole genome shotgun (WGS) entry which is preliminary data.</text>
</comment>
<dbReference type="AlphaFoldDB" id="A0A552X498"/>
<feature type="chain" id="PRO_5022151256" description="Cohesin domain-containing protein" evidence="1">
    <location>
        <begin position="39"/>
        <end position="289"/>
    </location>
</feature>
<gene>
    <name evidence="2" type="ORF">FM042_03115</name>
</gene>
<proteinExistence type="predicted"/>
<keyword evidence="1" id="KW-0732">Signal</keyword>
<dbReference type="Pfam" id="PF20396">
    <property type="entry name" value="DUF6689"/>
    <property type="match status" value="1"/>
</dbReference>
<dbReference type="OrthoDB" id="5965825at2"/>
<sequence>MMIVSANRATPNRSRLTHYLSVLLVCIAAYAMSTPAHSATNVDVSYTNDGFTAQVQLTSLIELEVAVRFEDAIGVSAENFTLDFQLVSPLNSSVLNRLPGTLVSLPTDFPVLISIQPKSDRGFSFAGVAEIEVYTKNLHYVPGSPLRLFHSSNGGQFKDITVTTGAGSYRARGNMGTFSDFIILTDLRSPSAVISGKVSALSDYLQSQSNVIDSPTYNLLAAAMSTLQQQVASGNYSGAQTTVNSLITILETADEAAMPSIWRSSKDLENVSGTLLAQARTLRYSLRIL</sequence>
<dbReference type="InterPro" id="IPR046511">
    <property type="entry name" value="DUF6689"/>
</dbReference>
<evidence type="ECO:0000313" key="2">
    <source>
        <dbReference type="EMBL" id="TRW49857.1"/>
    </source>
</evidence>
<dbReference type="RefSeq" id="WP_143234278.1">
    <property type="nucleotide sequence ID" value="NZ_VJWL01000001.1"/>
</dbReference>
<evidence type="ECO:0008006" key="4">
    <source>
        <dbReference type="Google" id="ProtNLM"/>
    </source>
</evidence>